<reference evidence="1 2" key="1">
    <citation type="journal article" date="2022" name="Hortic Res">
        <title>A haplotype resolved chromosomal level avocado genome allows analysis of novel avocado genes.</title>
        <authorList>
            <person name="Nath O."/>
            <person name="Fletcher S.J."/>
            <person name="Hayward A."/>
            <person name="Shaw L.M."/>
            <person name="Masouleh A.K."/>
            <person name="Furtado A."/>
            <person name="Henry R.J."/>
            <person name="Mitter N."/>
        </authorList>
    </citation>
    <scope>NUCLEOTIDE SEQUENCE [LARGE SCALE GENOMIC DNA]</scope>
    <source>
        <strain evidence="2">cv. Hass</strain>
    </source>
</reference>
<keyword evidence="2" id="KW-1185">Reference proteome</keyword>
<sequence>MESGWISRRSDALWALGRAGGVDVRAIFPGIPNAALSHKLRRRGEDVSRNTNLTPLNQYPGGPHLLNPLTIRHTAGPPPLSFQWRKRAILRSGHHAFDG</sequence>
<dbReference type="Proteomes" id="UP001234297">
    <property type="component" value="Chromosome 1"/>
</dbReference>
<proteinExistence type="predicted"/>
<organism evidence="1 2">
    <name type="scientific">Persea americana</name>
    <name type="common">Avocado</name>
    <dbReference type="NCBI Taxonomy" id="3435"/>
    <lineage>
        <taxon>Eukaryota</taxon>
        <taxon>Viridiplantae</taxon>
        <taxon>Streptophyta</taxon>
        <taxon>Embryophyta</taxon>
        <taxon>Tracheophyta</taxon>
        <taxon>Spermatophyta</taxon>
        <taxon>Magnoliopsida</taxon>
        <taxon>Magnoliidae</taxon>
        <taxon>Laurales</taxon>
        <taxon>Lauraceae</taxon>
        <taxon>Persea</taxon>
    </lineage>
</organism>
<gene>
    <name evidence="1" type="ORF">MRB53_000945</name>
</gene>
<dbReference type="EMBL" id="CM056809">
    <property type="protein sequence ID" value="KAJ8647922.1"/>
    <property type="molecule type" value="Genomic_DNA"/>
</dbReference>
<evidence type="ECO:0000313" key="2">
    <source>
        <dbReference type="Proteomes" id="UP001234297"/>
    </source>
</evidence>
<name>A0ACC2MQ83_PERAE</name>
<accession>A0ACC2MQ83</accession>
<protein>
    <submittedName>
        <fullName evidence="1">Uncharacterized protein</fullName>
    </submittedName>
</protein>
<comment type="caution">
    <text evidence="1">The sequence shown here is derived from an EMBL/GenBank/DDBJ whole genome shotgun (WGS) entry which is preliminary data.</text>
</comment>
<evidence type="ECO:0000313" key="1">
    <source>
        <dbReference type="EMBL" id="KAJ8647922.1"/>
    </source>
</evidence>